<sequence length="238" mass="25594">MKLTIIETGLLPEAIRHDFEDYPAMFRRLIGAADPDLQYETVSVIKGRALPDPSRLDAVLITGSPAGVYDSDPWIAPLMQFIREAAGAGVPQVGICFGHQVMAEALGGKVIKSPKGWGIGRHTYEMKACPDWIGEACPATISVPVSHQDQVVALPPGAGVLAASEFTPYAAIDYGAVPAMSFQCHPEFNEAYSAALYTARKGRPLAEEAVALAIEGLKAPLDNQRLGRWIAHFVTRRG</sequence>
<dbReference type="STRING" id="1280941.HY2_12750"/>
<dbReference type="InterPro" id="IPR029062">
    <property type="entry name" value="Class_I_gatase-like"/>
</dbReference>
<dbReference type="GO" id="GO:0005829">
    <property type="term" value="C:cytosol"/>
    <property type="evidence" value="ECO:0007669"/>
    <property type="project" value="TreeGrafter"/>
</dbReference>
<organism evidence="2 3">
    <name type="scientific">Hyphomonas pacifica</name>
    <dbReference type="NCBI Taxonomy" id="1280941"/>
    <lineage>
        <taxon>Bacteria</taxon>
        <taxon>Pseudomonadati</taxon>
        <taxon>Pseudomonadota</taxon>
        <taxon>Alphaproteobacteria</taxon>
        <taxon>Hyphomonadales</taxon>
        <taxon>Hyphomonadaceae</taxon>
        <taxon>Hyphomonas</taxon>
    </lineage>
</organism>
<protein>
    <recommendedName>
        <fullName evidence="1">Glutamine amidotransferase domain-containing protein</fullName>
    </recommendedName>
</protein>
<dbReference type="EMBL" id="AWFB01000004">
    <property type="protein sequence ID" value="RAN35458.1"/>
    <property type="molecule type" value="Genomic_DNA"/>
</dbReference>
<dbReference type="CDD" id="cd01741">
    <property type="entry name" value="GATase1_1"/>
    <property type="match status" value="1"/>
</dbReference>
<dbReference type="SUPFAM" id="SSF52317">
    <property type="entry name" value="Class I glutamine amidotransferase-like"/>
    <property type="match status" value="1"/>
</dbReference>
<evidence type="ECO:0000313" key="2">
    <source>
        <dbReference type="EMBL" id="RAN35458.1"/>
    </source>
</evidence>
<dbReference type="Gene3D" id="3.40.50.880">
    <property type="match status" value="1"/>
</dbReference>
<evidence type="ECO:0000259" key="1">
    <source>
        <dbReference type="Pfam" id="PF00117"/>
    </source>
</evidence>
<dbReference type="Pfam" id="PF00117">
    <property type="entry name" value="GATase"/>
    <property type="match status" value="1"/>
</dbReference>
<feature type="domain" description="Glutamine amidotransferase" evidence="1">
    <location>
        <begin position="55"/>
        <end position="189"/>
    </location>
</feature>
<dbReference type="InterPro" id="IPR044992">
    <property type="entry name" value="ChyE-like"/>
</dbReference>
<dbReference type="Proteomes" id="UP000249123">
    <property type="component" value="Unassembled WGS sequence"/>
</dbReference>
<dbReference type="RefSeq" id="WP_034826323.1">
    <property type="nucleotide sequence ID" value="NZ_AWFA01000019.1"/>
</dbReference>
<gene>
    <name evidence="2" type="ORF">HY3_07915</name>
</gene>
<dbReference type="PROSITE" id="PS51273">
    <property type="entry name" value="GATASE_TYPE_1"/>
    <property type="match status" value="1"/>
</dbReference>
<accession>A0A062U3A0</accession>
<keyword evidence="3" id="KW-1185">Reference proteome</keyword>
<dbReference type="InterPro" id="IPR017926">
    <property type="entry name" value="GATASE"/>
</dbReference>
<dbReference type="eggNOG" id="COG0518">
    <property type="taxonomic scope" value="Bacteria"/>
</dbReference>
<dbReference type="OrthoDB" id="7365442at2"/>
<dbReference type="PANTHER" id="PTHR42695">
    <property type="entry name" value="GLUTAMINE AMIDOTRANSFERASE YLR126C-RELATED"/>
    <property type="match status" value="1"/>
</dbReference>
<name>A0A062U3A0_9PROT</name>
<proteinExistence type="predicted"/>
<comment type="caution">
    <text evidence="2">The sequence shown here is derived from an EMBL/GenBank/DDBJ whole genome shotgun (WGS) entry which is preliminary data.</text>
</comment>
<dbReference type="AlphaFoldDB" id="A0A062U3A0"/>
<evidence type="ECO:0000313" key="3">
    <source>
        <dbReference type="Proteomes" id="UP000249123"/>
    </source>
</evidence>
<reference evidence="2 3" key="1">
    <citation type="submission" date="2013-04" db="EMBL/GenBank/DDBJ databases">
        <title>Hyphomonas sp. T24B3 Genome Sequencing.</title>
        <authorList>
            <person name="Lai Q."/>
            <person name="Shao Z."/>
        </authorList>
    </citation>
    <scope>NUCLEOTIDE SEQUENCE [LARGE SCALE GENOMIC DNA]</scope>
    <source>
        <strain evidence="2 3">T24B3</strain>
    </source>
</reference>
<dbReference type="PANTHER" id="PTHR42695:SF5">
    <property type="entry name" value="GLUTAMINE AMIDOTRANSFERASE YLR126C-RELATED"/>
    <property type="match status" value="1"/>
</dbReference>